<evidence type="ECO:0000256" key="1">
    <source>
        <dbReference type="ARBA" id="ARBA00004651"/>
    </source>
</evidence>
<dbReference type="PRINTS" id="PR01806">
    <property type="entry name" value="VIRFACTRMVIN"/>
</dbReference>
<dbReference type="RefSeq" id="WP_149428747.1">
    <property type="nucleotide sequence ID" value="NZ_VLNY01000001.1"/>
</dbReference>
<feature type="transmembrane region" description="Helical" evidence="9">
    <location>
        <begin position="315"/>
        <end position="336"/>
    </location>
</feature>
<comment type="caution">
    <text evidence="10">The sequence shown here is derived from an EMBL/GenBank/DDBJ whole genome shotgun (WGS) entry which is preliminary data.</text>
</comment>
<gene>
    <name evidence="10" type="ORF">FOY51_03395</name>
</gene>
<feature type="compositionally biased region" description="Basic and acidic residues" evidence="8">
    <location>
        <begin position="713"/>
        <end position="733"/>
    </location>
</feature>
<dbReference type="Pfam" id="PF03023">
    <property type="entry name" value="MurJ"/>
    <property type="match status" value="1"/>
</dbReference>
<keyword evidence="2" id="KW-1003">Cell membrane</keyword>
<sequence>MTGSSYGDGGGRAAPPTRVGQAPWERRYRWQPPIAASPPPPQYAQPVRIPARRPASGQELHATPEPLPESEPDSGASANRRLLASSGSIAIATLTSRLTGFAKQLVLLIVLGGAITSSFTIAIQIPNMISEFVLGAVLTAIVVPVLVRAEREDADGGTDFVRRLFTMALVMLGAAALLATAAAPLLIEHIFLPEDGKVNSALTTALAFMLLPAILFFGLTALLTAILNTRQVFKPGAWAPVLNNVVVLAVLGIYVAMPGEISLNPVRMGDPKLLVLGLGVTLGVVVQVLSLVPAIRREGINLRPLWGLDDRLKQFGGMAVAIMLYVLISQAGLIFANRVSADAYAAGPAIYTNAWALLQMPYGILGVTLLTAIMPRLSRNAAAQNTPAVVDDLGVATRLTMLALVPVVTFLTFAGPLVGEALYGYGNFGGDAHVLGEAVRWSAFTLIPYSLVLIHLRVFYAREQAWTPTWIVLGITGVKIVLSALAPYVASSGEHVVSLLGAVTGISFAVGACIGGFLLHRSLGDLQMSNVGSTVWKVIVASLAGGITMAIADRILHLSNLTTTMGGLGSIIRVAFDGVVMLTLTFAALWMAKVPEIRAVTVAVTRRVRGTPAEAPEPEFVPRPAYDPMWDANTMVLPVIRADDVGGTGVGQFPYPVRQRSGGRPSGGSSWSSAVNEGVRVSDDANAGRPVGGSSVGSSPVSSTNTGGLTVSKDPRSNGDDRAPRPAQERPKTDAPSSSAGMTGTNGDADATVTNPAPPRRVPPPPASTPQSDDAGRRTPRGPKLIPGASVAGGRYRLLAPHGGSRGLKFWQALDTKLDREVALTFVDSEQKAGSTEGNDGPQAILSRTLRLGRVNSPGLARVLDVVRGSSGGIVVAEWTPGRSLREMAETKPSPIGAARAIGALASAAELTHRGGGALSIDHPDRVRISVGGNAVLAFPGTLDDADAQGDVRGLGAMLYALITARWPIGGSTGVSGIAAPGTTVGGLKLAEHGPDGAPVEPRKLRPEVPFEISAVAVRALETNRGVRTAATVQHVLEQASVVDQKTDLMPALRLGQRPPGATGHALADPEAIAAEQARSNRMMMMLAGLGGLTVIILGLIGWWLANFLAGGSSDAPLTDQNIGLTTPSAAPAAPGGVPIPATQVQVYSPQGTPDGVDSVNLVLDNNPATLWKSDTYSQPFPALKSGLGVLATLANPTKLTNVWINSPSPGTKVEIRTAPNDGPTLDQTQVIGTSTLGEGVTQIPVNTDQPTKFVLVWITQLGKAANNQNQSSIADMGFTGTP</sequence>
<dbReference type="GO" id="GO:0005886">
    <property type="term" value="C:plasma membrane"/>
    <property type="evidence" value="ECO:0007669"/>
    <property type="project" value="UniProtKB-SubCell"/>
</dbReference>
<dbReference type="PANTHER" id="PTHR47019">
    <property type="entry name" value="LIPID II FLIPPASE MURJ"/>
    <property type="match status" value="1"/>
</dbReference>
<proteinExistence type="predicted"/>
<evidence type="ECO:0000256" key="2">
    <source>
        <dbReference type="ARBA" id="ARBA00022475"/>
    </source>
</evidence>
<dbReference type="GO" id="GO:0034204">
    <property type="term" value="P:lipid translocation"/>
    <property type="evidence" value="ECO:0007669"/>
    <property type="project" value="TreeGrafter"/>
</dbReference>
<protein>
    <submittedName>
        <fullName evidence="10">Peptidoglycan biosynthesis protein MviN</fullName>
    </submittedName>
</protein>
<feature type="transmembrane region" description="Helical" evidence="9">
    <location>
        <begin position="395"/>
        <end position="418"/>
    </location>
</feature>
<feature type="transmembrane region" description="Helical" evidence="9">
    <location>
        <begin position="356"/>
        <end position="374"/>
    </location>
</feature>
<feature type="transmembrane region" description="Helical" evidence="9">
    <location>
        <begin position="273"/>
        <end position="295"/>
    </location>
</feature>
<evidence type="ECO:0000313" key="10">
    <source>
        <dbReference type="EMBL" id="KAA0024972.1"/>
    </source>
</evidence>
<evidence type="ECO:0000256" key="9">
    <source>
        <dbReference type="SAM" id="Phobius"/>
    </source>
</evidence>
<keyword evidence="6 9" id="KW-1133">Transmembrane helix</keyword>
<keyword evidence="5" id="KW-0573">Peptidoglycan synthesis</keyword>
<feature type="transmembrane region" description="Helical" evidence="9">
    <location>
        <begin position="1087"/>
        <end position="1106"/>
    </location>
</feature>
<feature type="transmembrane region" description="Helical" evidence="9">
    <location>
        <begin position="207"/>
        <end position="229"/>
    </location>
</feature>
<feature type="region of interest" description="Disordered" evidence="8">
    <location>
        <begin position="651"/>
        <end position="789"/>
    </location>
</feature>
<comment type="subcellular location">
    <subcellularLocation>
        <location evidence="1">Cell membrane</location>
        <topology evidence="1">Multi-pass membrane protein</topology>
    </subcellularLocation>
</comment>
<dbReference type="Proteomes" id="UP000322244">
    <property type="component" value="Unassembled WGS sequence"/>
</dbReference>
<name>A0A5A7SIF5_9NOCA</name>
<organism evidence="10 11">
    <name type="scientific">Antrihabitans cavernicola</name>
    <dbReference type="NCBI Taxonomy" id="2495913"/>
    <lineage>
        <taxon>Bacteria</taxon>
        <taxon>Bacillati</taxon>
        <taxon>Actinomycetota</taxon>
        <taxon>Actinomycetes</taxon>
        <taxon>Mycobacteriales</taxon>
        <taxon>Nocardiaceae</taxon>
        <taxon>Antrihabitans</taxon>
    </lineage>
</organism>
<dbReference type="GO" id="GO:0015648">
    <property type="term" value="F:lipid-linked peptidoglycan transporter activity"/>
    <property type="evidence" value="ECO:0007669"/>
    <property type="project" value="TreeGrafter"/>
</dbReference>
<feature type="transmembrane region" description="Helical" evidence="9">
    <location>
        <begin position="496"/>
        <end position="519"/>
    </location>
</feature>
<evidence type="ECO:0000256" key="6">
    <source>
        <dbReference type="ARBA" id="ARBA00022989"/>
    </source>
</evidence>
<keyword evidence="7 9" id="KW-0472">Membrane</keyword>
<keyword evidence="11" id="KW-1185">Reference proteome</keyword>
<reference evidence="10 11" key="1">
    <citation type="submission" date="2019-07" db="EMBL/GenBank/DDBJ databases">
        <title>Rhodococcus cavernicolus sp. nov., isolated from a cave.</title>
        <authorList>
            <person name="Lee S.D."/>
        </authorList>
    </citation>
    <scope>NUCLEOTIDE SEQUENCE [LARGE SCALE GENOMIC DNA]</scope>
    <source>
        <strain evidence="10 11">C1-24</strain>
    </source>
</reference>
<feature type="transmembrane region" description="Helical" evidence="9">
    <location>
        <begin position="129"/>
        <end position="147"/>
    </location>
</feature>
<dbReference type="GO" id="GO:0009252">
    <property type="term" value="P:peptidoglycan biosynthetic process"/>
    <property type="evidence" value="ECO:0007669"/>
    <property type="project" value="UniProtKB-KW"/>
</dbReference>
<dbReference type="CDD" id="cd13973">
    <property type="entry name" value="PK_MviN-like"/>
    <property type="match status" value="1"/>
</dbReference>
<keyword evidence="3 9" id="KW-0812">Transmembrane</keyword>
<feature type="transmembrane region" description="Helical" evidence="9">
    <location>
        <begin position="241"/>
        <end position="261"/>
    </location>
</feature>
<evidence type="ECO:0000256" key="4">
    <source>
        <dbReference type="ARBA" id="ARBA00022960"/>
    </source>
</evidence>
<dbReference type="InterPro" id="IPR004268">
    <property type="entry name" value="MurJ"/>
</dbReference>
<evidence type="ECO:0000256" key="8">
    <source>
        <dbReference type="SAM" id="MobiDB-lite"/>
    </source>
</evidence>
<keyword evidence="4" id="KW-0133">Cell shape</keyword>
<feature type="compositionally biased region" description="Pro residues" evidence="8">
    <location>
        <begin position="756"/>
        <end position="768"/>
    </location>
</feature>
<feature type="region of interest" description="Disordered" evidence="8">
    <location>
        <begin position="1"/>
        <end position="78"/>
    </location>
</feature>
<dbReference type="InterPro" id="IPR051050">
    <property type="entry name" value="Lipid_II_flippase_MurJ/MviN"/>
</dbReference>
<feature type="transmembrane region" description="Helical" evidence="9">
    <location>
        <begin position="105"/>
        <end position="123"/>
    </location>
</feature>
<evidence type="ECO:0000313" key="11">
    <source>
        <dbReference type="Proteomes" id="UP000322244"/>
    </source>
</evidence>
<evidence type="ECO:0000256" key="5">
    <source>
        <dbReference type="ARBA" id="ARBA00022984"/>
    </source>
</evidence>
<accession>A0A5A7SIF5</accession>
<feature type="compositionally biased region" description="Gly residues" evidence="8">
    <location>
        <begin position="1"/>
        <end position="12"/>
    </location>
</feature>
<feature type="transmembrane region" description="Helical" evidence="9">
    <location>
        <begin position="470"/>
        <end position="490"/>
    </location>
</feature>
<dbReference type="OrthoDB" id="9786339at2"/>
<dbReference type="PANTHER" id="PTHR47019:SF1">
    <property type="entry name" value="LIPID II FLIPPASE MURJ"/>
    <property type="match status" value="1"/>
</dbReference>
<feature type="transmembrane region" description="Helical" evidence="9">
    <location>
        <begin position="571"/>
        <end position="592"/>
    </location>
</feature>
<feature type="transmembrane region" description="Helical" evidence="9">
    <location>
        <begin position="531"/>
        <end position="551"/>
    </location>
</feature>
<feature type="transmembrane region" description="Helical" evidence="9">
    <location>
        <begin position="438"/>
        <end position="458"/>
    </location>
</feature>
<dbReference type="GO" id="GO:0008360">
    <property type="term" value="P:regulation of cell shape"/>
    <property type="evidence" value="ECO:0007669"/>
    <property type="project" value="UniProtKB-KW"/>
</dbReference>
<feature type="transmembrane region" description="Helical" evidence="9">
    <location>
        <begin position="168"/>
        <end position="187"/>
    </location>
</feature>
<feature type="compositionally biased region" description="Polar residues" evidence="8">
    <location>
        <begin position="735"/>
        <end position="746"/>
    </location>
</feature>
<dbReference type="Gene3D" id="3.30.200.20">
    <property type="entry name" value="Phosphorylase Kinase, domain 1"/>
    <property type="match status" value="1"/>
</dbReference>
<evidence type="ECO:0000256" key="3">
    <source>
        <dbReference type="ARBA" id="ARBA00022692"/>
    </source>
</evidence>
<dbReference type="EMBL" id="VLNY01000001">
    <property type="protein sequence ID" value="KAA0024972.1"/>
    <property type="molecule type" value="Genomic_DNA"/>
</dbReference>
<evidence type="ECO:0000256" key="7">
    <source>
        <dbReference type="ARBA" id="ARBA00023136"/>
    </source>
</evidence>
<dbReference type="Gene3D" id="1.10.510.10">
    <property type="entry name" value="Transferase(Phosphotransferase) domain 1"/>
    <property type="match status" value="1"/>
</dbReference>